<keyword evidence="4 7" id="KW-0812">Transmembrane</keyword>
<evidence type="ECO:0000313" key="10">
    <source>
        <dbReference type="Proteomes" id="UP000318212"/>
    </source>
</evidence>
<feature type="transmembrane region" description="Helical" evidence="7">
    <location>
        <begin position="81"/>
        <end position="105"/>
    </location>
</feature>
<dbReference type="PANTHER" id="PTHR23513:SF11">
    <property type="entry name" value="STAPHYLOFERRIN A TRANSPORTER"/>
    <property type="match status" value="1"/>
</dbReference>
<dbReference type="InterPro" id="IPR010290">
    <property type="entry name" value="TM_effector"/>
</dbReference>
<evidence type="ECO:0000256" key="3">
    <source>
        <dbReference type="ARBA" id="ARBA00022475"/>
    </source>
</evidence>
<dbReference type="PROSITE" id="PS50850">
    <property type="entry name" value="MFS"/>
    <property type="match status" value="1"/>
</dbReference>
<feature type="transmembrane region" description="Helical" evidence="7">
    <location>
        <begin position="311"/>
        <end position="334"/>
    </location>
</feature>
<dbReference type="PANTHER" id="PTHR23513">
    <property type="entry name" value="INTEGRAL MEMBRANE EFFLUX PROTEIN-RELATED"/>
    <property type="match status" value="1"/>
</dbReference>
<evidence type="ECO:0000256" key="1">
    <source>
        <dbReference type="ARBA" id="ARBA00004651"/>
    </source>
</evidence>
<feature type="transmembrane region" description="Helical" evidence="7">
    <location>
        <begin position="228"/>
        <end position="254"/>
    </location>
</feature>
<dbReference type="EMBL" id="VICE01000013">
    <property type="protein sequence ID" value="TQD51268.1"/>
    <property type="molecule type" value="Genomic_DNA"/>
</dbReference>
<name>A0A508AU97_9GAMM</name>
<keyword evidence="2" id="KW-0813">Transport</keyword>
<comment type="caution">
    <text evidence="9">The sequence shown here is derived from an EMBL/GenBank/DDBJ whole genome shotgun (WGS) entry which is preliminary data.</text>
</comment>
<feature type="domain" description="Major facilitator superfamily (MFS) profile" evidence="8">
    <location>
        <begin position="1"/>
        <end position="400"/>
    </location>
</feature>
<dbReference type="Proteomes" id="UP000318212">
    <property type="component" value="Unassembled WGS sequence"/>
</dbReference>
<dbReference type="InterPro" id="IPR020846">
    <property type="entry name" value="MFS_dom"/>
</dbReference>
<sequence length="429" mass="45433">MRTGTFRSLRNRNYRVWALGAIVSNVGTWMQRIAQDWIVLTQLTDNNATAVGIVTALQFGPRVLLLPLTGYAADHFDRRKLLVATQAGMGALALGLGLLCILGHVQLWHVYGFALALGAVTAFDAPARQTFVSDLVDEDDLSNAVALNSTSFNAARMIGPAVAGVLIAHIGAGWVFLINAATYAAVIASLGLLQLDALRTRTRPAGSRTGLVDGFAYVWRRPDLKAMFLMLFLIGTFGLNFAIYISTMAVTVFHGDAGQYGFLTSMLAIGSVAGALLAAGRARPTVTALLGGAAVFGLGFCLAAVMPSQWLFGLTLVLVGLSAQTFTTSVNSAVQLSTDPAMRGRVMAILMAIALGGTPIGAPIIGWVADTWGPRWSLGIGGASGFAAALVGLHYLVRHRRLRLRFDGARPRFTLQPRPPRPPGTSEGT</sequence>
<keyword evidence="5 7" id="KW-1133">Transmembrane helix</keyword>
<keyword evidence="6 7" id="KW-0472">Membrane</keyword>
<reference evidence="9 10" key="1">
    <citation type="submission" date="2019-06" db="EMBL/GenBank/DDBJ databases">
        <title>Lysobacter alkalisoli sp. nov. isolated from saline soil.</title>
        <authorList>
            <person name="Sun J.-Q."/>
            <person name="Xu L."/>
        </authorList>
    </citation>
    <scope>NUCLEOTIDE SEQUENCE [LARGE SCALE GENOMIC DNA]</scope>
    <source>
        <strain evidence="9 10">JCM 31130</strain>
    </source>
</reference>
<dbReference type="AlphaFoldDB" id="A0A508AU97"/>
<keyword evidence="3" id="KW-1003">Cell membrane</keyword>
<feature type="transmembrane region" description="Helical" evidence="7">
    <location>
        <begin position="286"/>
        <end position="305"/>
    </location>
</feature>
<evidence type="ECO:0000259" key="8">
    <source>
        <dbReference type="PROSITE" id="PS50850"/>
    </source>
</evidence>
<accession>A0A508AU97</accession>
<evidence type="ECO:0000256" key="6">
    <source>
        <dbReference type="ARBA" id="ARBA00023136"/>
    </source>
</evidence>
<proteinExistence type="predicted"/>
<feature type="transmembrane region" description="Helical" evidence="7">
    <location>
        <begin position="12"/>
        <end position="30"/>
    </location>
</feature>
<dbReference type="SUPFAM" id="SSF103473">
    <property type="entry name" value="MFS general substrate transporter"/>
    <property type="match status" value="1"/>
</dbReference>
<dbReference type="OrthoDB" id="9775268at2"/>
<dbReference type="CDD" id="cd06173">
    <property type="entry name" value="MFS_MefA_like"/>
    <property type="match status" value="1"/>
</dbReference>
<feature type="transmembrane region" description="Helical" evidence="7">
    <location>
        <begin position="375"/>
        <end position="397"/>
    </location>
</feature>
<protein>
    <submittedName>
        <fullName evidence="9">MFS transporter</fullName>
    </submittedName>
</protein>
<feature type="transmembrane region" description="Helical" evidence="7">
    <location>
        <begin position="260"/>
        <end position="279"/>
    </location>
</feature>
<evidence type="ECO:0000256" key="5">
    <source>
        <dbReference type="ARBA" id="ARBA00022989"/>
    </source>
</evidence>
<feature type="transmembrane region" description="Helical" evidence="7">
    <location>
        <begin position="166"/>
        <end position="193"/>
    </location>
</feature>
<organism evidence="9 10">
    <name type="scientific">Marilutibacter aestuarii</name>
    <dbReference type="NCBI Taxonomy" id="1706195"/>
    <lineage>
        <taxon>Bacteria</taxon>
        <taxon>Pseudomonadati</taxon>
        <taxon>Pseudomonadota</taxon>
        <taxon>Gammaproteobacteria</taxon>
        <taxon>Lysobacterales</taxon>
        <taxon>Lysobacteraceae</taxon>
        <taxon>Marilutibacter</taxon>
    </lineage>
</organism>
<dbReference type="GO" id="GO:0022857">
    <property type="term" value="F:transmembrane transporter activity"/>
    <property type="evidence" value="ECO:0007669"/>
    <property type="project" value="InterPro"/>
</dbReference>
<dbReference type="GO" id="GO:0005886">
    <property type="term" value="C:plasma membrane"/>
    <property type="evidence" value="ECO:0007669"/>
    <property type="project" value="UniProtKB-SubCell"/>
</dbReference>
<evidence type="ECO:0000256" key="2">
    <source>
        <dbReference type="ARBA" id="ARBA00022448"/>
    </source>
</evidence>
<dbReference type="RefSeq" id="WP_141517067.1">
    <property type="nucleotide sequence ID" value="NZ_VICE01000013.1"/>
</dbReference>
<dbReference type="InterPro" id="IPR036259">
    <property type="entry name" value="MFS_trans_sf"/>
</dbReference>
<evidence type="ECO:0000256" key="4">
    <source>
        <dbReference type="ARBA" id="ARBA00022692"/>
    </source>
</evidence>
<dbReference type="Pfam" id="PF05977">
    <property type="entry name" value="MFS_3"/>
    <property type="match status" value="1"/>
</dbReference>
<evidence type="ECO:0000256" key="7">
    <source>
        <dbReference type="SAM" id="Phobius"/>
    </source>
</evidence>
<gene>
    <name evidence="9" type="ORF">FKV25_01720</name>
</gene>
<dbReference type="Gene3D" id="1.20.1250.20">
    <property type="entry name" value="MFS general substrate transporter like domains"/>
    <property type="match status" value="1"/>
</dbReference>
<comment type="subcellular location">
    <subcellularLocation>
        <location evidence="1">Cell membrane</location>
        <topology evidence="1">Multi-pass membrane protein</topology>
    </subcellularLocation>
</comment>
<keyword evidence="10" id="KW-1185">Reference proteome</keyword>
<evidence type="ECO:0000313" key="9">
    <source>
        <dbReference type="EMBL" id="TQD51268.1"/>
    </source>
</evidence>
<feature type="transmembrane region" description="Helical" evidence="7">
    <location>
        <begin position="346"/>
        <end position="369"/>
    </location>
</feature>